<dbReference type="SUPFAM" id="SSF53474">
    <property type="entry name" value="alpha/beta-Hydrolases"/>
    <property type="match status" value="1"/>
</dbReference>
<dbReference type="InterPro" id="IPR050266">
    <property type="entry name" value="AB_hydrolase_sf"/>
</dbReference>
<dbReference type="Pfam" id="PF00561">
    <property type="entry name" value="Abhydrolase_1"/>
    <property type="match status" value="1"/>
</dbReference>
<keyword evidence="1 4" id="KW-0378">Hydrolase</keyword>
<evidence type="ECO:0000313" key="4">
    <source>
        <dbReference type="EMBL" id="NEA27986.1"/>
    </source>
</evidence>
<evidence type="ECO:0000313" key="5">
    <source>
        <dbReference type="Proteomes" id="UP000475532"/>
    </source>
</evidence>
<dbReference type="GO" id="GO:0016020">
    <property type="term" value="C:membrane"/>
    <property type="evidence" value="ECO:0007669"/>
    <property type="project" value="TreeGrafter"/>
</dbReference>
<feature type="domain" description="AB hydrolase-1" evidence="3">
    <location>
        <begin position="27"/>
        <end position="264"/>
    </location>
</feature>
<dbReference type="InterPro" id="IPR000073">
    <property type="entry name" value="AB_hydrolase_1"/>
</dbReference>
<dbReference type="PANTHER" id="PTHR43798">
    <property type="entry name" value="MONOACYLGLYCEROL LIPASE"/>
    <property type="match status" value="1"/>
</dbReference>
<dbReference type="GO" id="GO:0016787">
    <property type="term" value="F:hydrolase activity"/>
    <property type="evidence" value="ECO:0007669"/>
    <property type="project" value="UniProtKB-KW"/>
</dbReference>
<feature type="region of interest" description="Disordered" evidence="2">
    <location>
        <begin position="272"/>
        <end position="297"/>
    </location>
</feature>
<reference evidence="4 5" key="1">
    <citation type="submission" date="2020-01" db="EMBL/GenBank/DDBJ databases">
        <title>Insect and environment-associated Actinomycetes.</title>
        <authorList>
            <person name="Currrie C."/>
            <person name="Chevrette M."/>
            <person name="Carlson C."/>
            <person name="Stubbendieck R."/>
            <person name="Wendt-Pienkowski E."/>
        </authorList>
    </citation>
    <scope>NUCLEOTIDE SEQUENCE [LARGE SCALE GENOMIC DNA]</scope>
    <source>
        <strain evidence="4 5">SID10258</strain>
    </source>
</reference>
<sequence length="297" mass="31078">MTAPTTGTRHTVLGAALRVRTIGEGTPTVLLHGGGPGCSAWTDFAALVPELAPALPGRRLILVDLPQYGGSDAPRADLPLFSFHARYVIALLDDLGVRRADFVCQSLGGSVALLIAAREPHRAGRIVLTGSRPADLGGAPGVSGAEIRAAYYGGDGPTPDKMRDLIRGHEWNDPAMVPEATVFERFRNSVTVDALALGTDTEARGLPEDLGPLLGDVAAPVLLLWGSADPFADVGYASRLAAALPAAALEVLPGTAHHPQEERPRDYARLAGAFLNDSRPPSPDSRLAPVEAARCES</sequence>
<accession>A0A6L9QS41</accession>
<name>A0A6L9QS41_9ACTN</name>
<dbReference type="AlphaFoldDB" id="A0A6L9QS41"/>
<dbReference type="PANTHER" id="PTHR43798:SF31">
    <property type="entry name" value="AB HYDROLASE SUPERFAMILY PROTEIN YCLE"/>
    <property type="match status" value="1"/>
</dbReference>
<organism evidence="4 5">
    <name type="scientific">Actinomadura bangladeshensis</name>
    <dbReference type="NCBI Taxonomy" id="453573"/>
    <lineage>
        <taxon>Bacteria</taxon>
        <taxon>Bacillati</taxon>
        <taxon>Actinomycetota</taxon>
        <taxon>Actinomycetes</taxon>
        <taxon>Streptosporangiales</taxon>
        <taxon>Thermomonosporaceae</taxon>
        <taxon>Actinomadura</taxon>
    </lineage>
</organism>
<dbReference type="PRINTS" id="PR00111">
    <property type="entry name" value="ABHYDROLASE"/>
</dbReference>
<dbReference type="Proteomes" id="UP000475532">
    <property type="component" value="Unassembled WGS sequence"/>
</dbReference>
<dbReference type="InterPro" id="IPR029058">
    <property type="entry name" value="AB_hydrolase_fold"/>
</dbReference>
<dbReference type="RefSeq" id="WP_163062530.1">
    <property type="nucleotide sequence ID" value="NZ_JAAGLI010000976.1"/>
</dbReference>
<proteinExistence type="predicted"/>
<evidence type="ECO:0000256" key="1">
    <source>
        <dbReference type="ARBA" id="ARBA00022801"/>
    </source>
</evidence>
<dbReference type="Gene3D" id="3.40.50.1820">
    <property type="entry name" value="alpha/beta hydrolase"/>
    <property type="match status" value="1"/>
</dbReference>
<evidence type="ECO:0000256" key="2">
    <source>
        <dbReference type="SAM" id="MobiDB-lite"/>
    </source>
</evidence>
<gene>
    <name evidence="4" type="ORF">G3I70_36625</name>
</gene>
<protein>
    <submittedName>
        <fullName evidence="4">Alpha/beta fold hydrolase</fullName>
    </submittedName>
</protein>
<comment type="caution">
    <text evidence="4">The sequence shown here is derived from an EMBL/GenBank/DDBJ whole genome shotgun (WGS) entry which is preliminary data.</text>
</comment>
<dbReference type="EMBL" id="JAAGLI010000976">
    <property type="protein sequence ID" value="NEA27986.1"/>
    <property type="molecule type" value="Genomic_DNA"/>
</dbReference>
<evidence type="ECO:0000259" key="3">
    <source>
        <dbReference type="Pfam" id="PF00561"/>
    </source>
</evidence>